<dbReference type="AlphaFoldDB" id="A0A4V6NQR8"/>
<comment type="caution">
    <text evidence="1">The sequence shown here is derived from an EMBL/GenBank/DDBJ whole genome shotgun (WGS) entry which is preliminary data.</text>
</comment>
<protein>
    <submittedName>
        <fullName evidence="1">Uncharacterized protein DUF2624</fullName>
    </submittedName>
</protein>
<organism evidence="1 2">
    <name type="scientific">Scopulibacillus darangshiensis</name>
    <dbReference type="NCBI Taxonomy" id="442528"/>
    <lineage>
        <taxon>Bacteria</taxon>
        <taxon>Bacillati</taxon>
        <taxon>Bacillota</taxon>
        <taxon>Bacilli</taxon>
        <taxon>Bacillales</taxon>
        <taxon>Sporolactobacillaceae</taxon>
        <taxon>Scopulibacillus</taxon>
    </lineage>
</organism>
<dbReference type="InterPro" id="IPR020277">
    <property type="entry name" value="DUF2624"/>
</dbReference>
<reference evidence="1 2" key="1">
    <citation type="submission" date="2019-03" db="EMBL/GenBank/DDBJ databases">
        <title>Genomic Encyclopedia of Type Strains, Phase IV (KMG-IV): sequencing the most valuable type-strain genomes for metagenomic binning, comparative biology and taxonomic classification.</title>
        <authorList>
            <person name="Goeker M."/>
        </authorList>
    </citation>
    <scope>NUCLEOTIDE SEQUENCE [LARGE SCALE GENOMIC DNA]</scope>
    <source>
        <strain evidence="1 2">DSM 19377</strain>
    </source>
</reference>
<gene>
    <name evidence="1" type="ORF">EV207_101345</name>
</gene>
<sequence>MNQMIKQLVNQKINNMTPDELLKVSRQYGLSLSRSQGAKVSGLLKGREVDIFDDHERKALLKTIAKNIDPGLAVSMNKLFNQFI</sequence>
<accession>A0A4V6NQR8</accession>
<evidence type="ECO:0000313" key="1">
    <source>
        <dbReference type="EMBL" id="TCP32366.1"/>
    </source>
</evidence>
<dbReference type="EMBL" id="SLXK01000001">
    <property type="protein sequence ID" value="TCP32366.1"/>
    <property type="molecule type" value="Genomic_DNA"/>
</dbReference>
<name>A0A4V6NQR8_9BACL</name>
<dbReference type="Pfam" id="PF11116">
    <property type="entry name" value="DUF2624"/>
    <property type="match status" value="1"/>
</dbReference>
<proteinExistence type="predicted"/>
<keyword evidence="2" id="KW-1185">Reference proteome</keyword>
<dbReference type="Proteomes" id="UP000295416">
    <property type="component" value="Unassembled WGS sequence"/>
</dbReference>
<evidence type="ECO:0000313" key="2">
    <source>
        <dbReference type="Proteomes" id="UP000295416"/>
    </source>
</evidence>